<dbReference type="Gene3D" id="3.40.50.12080">
    <property type="match status" value="1"/>
</dbReference>
<evidence type="ECO:0008006" key="2">
    <source>
        <dbReference type="Google" id="ProtNLM"/>
    </source>
</evidence>
<dbReference type="EMBL" id="MN738825">
    <property type="protein sequence ID" value="QHT38114.1"/>
    <property type="molecule type" value="Genomic_DNA"/>
</dbReference>
<proteinExistence type="predicted"/>
<name>A0A6C0FAN3_9ZZZZ</name>
<sequence>MKNVGLFGGCQLTYTYNFFLNNEVCSKNDFNIKFALSWFEYDKDYWEYKGTLDYNIFDNLDILIISNNPLSIDNQASNKRIINYVKNNNKNTIIIKTVSIRFSIFPINWNGYGENKNDYVNWTDLHKIDYKDKFKKCVNTVRKQINETHLHPFIADYIEENFNKEYLFSHCMHPTNVLFYQIWKSLFICLKLNIEDYQYNFEEELVFNWLNPFTKKMMKDLNIQFDSYVDDDFYIKRYNENKHLFFTNEEDDLYD</sequence>
<protein>
    <recommendedName>
        <fullName evidence="2">Polysaccharide biosynthesis enzyme WcbI domain-containing protein</fullName>
    </recommendedName>
</protein>
<dbReference type="AlphaFoldDB" id="A0A6C0FAN3"/>
<reference evidence="1" key="1">
    <citation type="journal article" date="2020" name="Nature">
        <title>Giant virus diversity and host interactions through global metagenomics.</title>
        <authorList>
            <person name="Schulz F."/>
            <person name="Roux S."/>
            <person name="Paez-Espino D."/>
            <person name="Jungbluth S."/>
            <person name="Walsh D.A."/>
            <person name="Denef V.J."/>
            <person name="McMahon K.D."/>
            <person name="Konstantinidis K.T."/>
            <person name="Eloe-Fadrosh E.A."/>
            <person name="Kyrpides N.C."/>
            <person name="Woyke T."/>
        </authorList>
    </citation>
    <scope>NUCLEOTIDE SEQUENCE</scope>
    <source>
        <strain evidence="1">GVMAG-S-ERX556049-19</strain>
    </source>
</reference>
<accession>A0A6C0FAN3</accession>
<evidence type="ECO:0000313" key="1">
    <source>
        <dbReference type="EMBL" id="QHT38114.1"/>
    </source>
</evidence>
<organism evidence="1">
    <name type="scientific">viral metagenome</name>
    <dbReference type="NCBI Taxonomy" id="1070528"/>
    <lineage>
        <taxon>unclassified sequences</taxon>
        <taxon>metagenomes</taxon>
        <taxon>organismal metagenomes</taxon>
    </lineage>
</organism>